<dbReference type="Pfam" id="PF22614">
    <property type="entry name" value="Slo-like_RCK"/>
    <property type="match status" value="1"/>
</dbReference>
<dbReference type="PROSITE" id="PS51201">
    <property type="entry name" value="RCK_N"/>
    <property type="match status" value="1"/>
</dbReference>
<dbReference type="PRINTS" id="PR01449">
    <property type="entry name" value="BKCHANNELA"/>
</dbReference>
<keyword evidence="2" id="KW-0813">Transport</keyword>
<dbReference type="InterPro" id="IPR047871">
    <property type="entry name" value="K_chnl_Slo-like"/>
</dbReference>
<keyword evidence="4" id="KW-0812">Transmembrane</keyword>
<organism evidence="13 14">
    <name type="scientific">Calidris pygmaea</name>
    <name type="common">Spoon-billed sandpiper</name>
    <dbReference type="NCBI Taxonomy" id="425635"/>
    <lineage>
        <taxon>Eukaryota</taxon>
        <taxon>Metazoa</taxon>
        <taxon>Chordata</taxon>
        <taxon>Craniata</taxon>
        <taxon>Vertebrata</taxon>
        <taxon>Euteleostomi</taxon>
        <taxon>Archelosauria</taxon>
        <taxon>Archosauria</taxon>
        <taxon>Dinosauria</taxon>
        <taxon>Saurischia</taxon>
        <taxon>Theropoda</taxon>
        <taxon>Coelurosauria</taxon>
        <taxon>Aves</taxon>
        <taxon>Neognathae</taxon>
        <taxon>Neoaves</taxon>
        <taxon>Charadriiformes</taxon>
        <taxon>Scolopacidae</taxon>
        <taxon>Calidris</taxon>
    </lineage>
</organism>
<evidence type="ECO:0000256" key="3">
    <source>
        <dbReference type="ARBA" id="ARBA00022538"/>
    </source>
</evidence>
<evidence type="ECO:0000259" key="12">
    <source>
        <dbReference type="PROSITE" id="PS51201"/>
    </source>
</evidence>
<feature type="compositionally biased region" description="Polar residues" evidence="11">
    <location>
        <begin position="11"/>
        <end position="27"/>
    </location>
</feature>
<evidence type="ECO:0000256" key="8">
    <source>
        <dbReference type="ARBA" id="ARBA00023065"/>
    </source>
</evidence>
<sequence>MLADLTVPDATLSSKECPTSSNTVNSQPKLPWHDPLLIPGNEQIDNMDANVKKYDSTGMFHWCPAKDIEKVILTRSEAAMTVLSGHVVVCIFGDVKSALIGLRNLVMPLRASNFHYHELKHIVFVGSLEYLRREWETLHNFPKVSILPGTPLSRADLRAVNINLCDMCANSQGFTPPGMDRSSPDNSPVHGLLRQPSITTGANIPIITELVNDSNVQFLDQDDDDDPDTELYLTQPFACGTAFAVSVLDSLMSATYFNDNILTLIRTLVTGGATPELEALIAEENALRGGYSTPQTLANRDRCRVAQLALYDGPFADLGDGGCYGDLFCKALKTYNMLCFGIYRLRDAHLSTPSQCTKRYVITNPPYEFELVPTDLIFCLMQFDHNAGQSRASLSHSSHSSYSSSKKSSSVHSIPSTANRPNRPKTRDSREKQKYVQEDRL</sequence>
<feature type="compositionally biased region" description="Basic and acidic residues" evidence="11">
    <location>
        <begin position="425"/>
        <end position="441"/>
    </location>
</feature>
<evidence type="ECO:0000256" key="9">
    <source>
        <dbReference type="ARBA" id="ARBA00023136"/>
    </source>
</evidence>
<name>A0A8C3K1D1_9CHAR</name>
<dbReference type="PANTHER" id="PTHR10027">
    <property type="entry name" value="CALCIUM-ACTIVATED POTASSIUM CHANNEL ALPHA CHAIN"/>
    <property type="match status" value="1"/>
</dbReference>
<evidence type="ECO:0000256" key="4">
    <source>
        <dbReference type="ARBA" id="ARBA00022692"/>
    </source>
</evidence>
<dbReference type="AlphaFoldDB" id="A0A8C3K1D1"/>
<dbReference type="InterPro" id="IPR003148">
    <property type="entry name" value="RCK_N"/>
</dbReference>
<feature type="domain" description="RCK N-terminal" evidence="12">
    <location>
        <begin position="84"/>
        <end position="231"/>
    </location>
</feature>
<reference evidence="13" key="1">
    <citation type="submission" date="2025-08" db="UniProtKB">
        <authorList>
            <consortium name="Ensembl"/>
        </authorList>
    </citation>
    <scope>IDENTIFICATION</scope>
</reference>
<feature type="region of interest" description="Disordered" evidence="11">
    <location>
        <begin position="1"/>
        <end position="27"/>
    </location>
</feature>
<dbReference type="Proteomes" id="UP000694419">
    <property type="component" value="Unplaced"/>
</dbReference>
<dbReference type="InterPro" id="IPR048735">
    <property type="entry name" value="Slowpoke-like_C"/>
</dbReference>
<dbReference type="PANTHER" id="PTHR10027:SF40">
    <property type="entry name" value="CALCIUM-ACTIVATED POTASSIUM CHANNEL SUBUNIT ALPHA-1"/>
    <property type="match status" value="1"/>
</dbReference>
<evidence type="ECO:0000313" key="13">
    <source>
        <dbReference type="Ensembl" id="ENSCPGP00000016676.1"/>
    </source>
</evidence>
<keyword evidence="14" id="KW-1185">Reference proteome</keyword>
<dbReference type="Ensembl" id="ENSCPGT00000018240.1">
    <property type="protein sequence ID" value="ENSCPGP00000016676.1"/>
    <property type="gene ID" value="ENSCPGG00000011709.1"/>
</dbReference>
<keyword evidence="7" id="KW-1133">Transmembrane helix</keyword>
<evidence type="ECO:0000313" key="14">
    <source>
        <dbReference type="Proteomes" id="UP000694419"/>
    </source>
</evidence>
<keyword evidence="10" id="KW-0407">Ion channel</keyword>
<evidence type="ECO:0000256" key="1">
    <source>
        <dbReference type="ARBA" id="ARBA00004141"/>
    </source>
</evidence>
<protein>
    <recommendedName>
        <fullName evidence="12">RCK N-terminal domain-containing protein</fullName>
    </recommendedName>
</protein>
<evidence type="ECO:0000256" key="7">
    <source>
        <dbReference type="ARBA" id="ARBA00022989"/>
    </source>
</evidence>
<comment type="subcellular location">
    <subcellularLocation>
        <location evidence="1">Membrane</location>
        <topology evidence="1">Multi-pass membrane protein</topology>
    </subcellularLocation>
</comment>
<evidence type="ECO:0000256" key="5">
    <source>
        <dbReference type="ARBA" id="ARBA00022826"/>
    </source>
</evidence>
<feature type="region of interest" description="Disordered" evidence="11">
    <location>
        <begin position="392"/>
        <end position="441"/>
    </location>
</feature>
<reference evidence="13" key="2">
    <citation type="submission" date="2025-09" db="UniProtKB">
        <authorList>
            <consortium name="Ensembl"/>
        </authorList>
    </citation>
    <scope>IDENTIFICATION</scope>
</reference>
<evidence type="ECO:0000256" key="11">
    <source>
        <dbReference type="SAM" id="MobiDB-lite"/>
    </source>
</evidence>
<keyword evidence="5" id="KW-0631">Potassium channel</keyword>
<dbReference type="GO" id="GO:0045211">
    <property type="term" value="C:postsynaptic membrane"/>
    <property type="evidence" value="ECO:0007669"/>
    <property type="project" value="TreeGrafter"/>
</dbReference>
<feature type="compositionally biased region" description="Low complexity" evidence="11">
    <location>
        <begin position="392"/>
        <end position="416"/>
    </location>
</feature>
<evidence type="ECO:0000256" key="6">
    <source>
        <dbReference type="ARBA" id="ARBA00022958"/>
    </source>
</evidence>
<keyword evidence="6" id="KW-0630">Potassium</keyword>
<keyword evidence="9" id="KW-0472">Membrane</keyword>
<dbReference type="GO" id="GO:0060072">
    <property type="term" value="F:large conductance calcium-activated potassium channel activity"/>
    <property type="evidence" value="ECO:0007669"/>
    <property type="project" value="TreeGrafter"/>
</dbReference>
<dbReference type="Pfam" id="PF21014">
    <property type="entry name" value="Slowpoke_C"/>
    <property type="match status" value="1"/>
</dbReference>
<proteinExistence type="predicted"/>
<evidence type="ECO:0000256" key="10">
    <source>
        <dbReference type="ARBA" id="ARBA00023303"/>
    </source>
</evidence>
<accession>A0A8C3K1D1</accession>
<evidence type="ECO:0000256" key="2">
    <source>
        <dbReference type="ARBA" id="ARBA00022448"/>
    </source>
</evidence>
<keyword evidence="3" id="KW-0633">Potassium transport</keyword>
<keyword evidence="8" id="KW-0406">Ion transport</keyword>